<dbReference type="Pfam" id="PF18175">
    <property type="entry name" value="HU-CCDC81_bac_2"/>
    <property type="match status" value="1"/>
</dbReference>
<dbReference type="Proteomes" id="UP000287701">
    <property type="component" value="Chromosome"/>
</dbReference>
<name>A0A3R5UW55_ORNRH</name>
<gene>
    <name evidence="2" type="ORF">EQP59_07345</name>
</gene>
<dbReference type="OrthoDB" id="653949at2"/>
<dbReference type="InterPro" id="IPR036680">
    <property type="entry name" value="SPOR-like_sf"/>
</dbReference>
<feature type="domain" description="SPOR" evidence="1">
    <location>
        <begin position="240"/>
        <end position="315"/>
    </location>
</feature>
<proteinExistence type="predicted"/>
<sequence length="315" mass="34625">MKKTIVALLYQYDCVIVPGLGGFIAKNTESEFNPIDYTFSPPRKKIGFNSDLVHTDGLLANAIAKENGMDYKNAVVAIDKEVALWKEALNQGKSIQIEGLGVLNKQNQSLNFQPEQNINFALETFGLEPVKATYILREKSEPKSVAKTTSAWGSYAAAIALAIGVGVTSFFANHTLVQPQLSSILPFTLNTEIPQRQNVADFILEQSEHPIEVSSTSNENMEANEVVAAEPVVEQVEVAEAVVKPYQVIGGSYKRHSEAIEEVANMKKKGYNNAVIVGKVGSYFMVAYDTFNSEDEALALKRSLEAKKVDVFLRK</sequence>
<protein>
    <recommendedName>
        <fullName evidence="1">SPOR domain-containing protein</fullName>
    </recommendedName>
</protein>
<evidence type="ECO:0000313" key="2">
    <source>
        <dbReference type="EMBL" id="QAR31160.1"/>
    </source>
</evidence>
<evidence type="ECO:0000313" key="3">
    <source>
        <dbReference type="Proteomes" id="UP000287701"/>
    </source>
</evidence>
<dbReference type="InterPro" id="IPR041268">
    <property type="entry name" value="HU-CCDC81_bac_2"/>
</dbReference>
<dbReference type="RefSeq" id="WP_128501607.1">
    <property type="nucleotide sequence ID" value="NZ_CP035107.1"/>
</dbReference>
<organism evidence="2 3">
    <name type="scientific">Ornithobacterium rhinotracheale</name>
    <dbReference type="NCBI Taxonomy" id="28251"/>
    <lineage>
        <taxon>Bacteria</taxon>
        <taxon>Pseudomonadati</taxon>
        <taxon>Bacteroidota</taxon>
        <taxon>Flavobacteriia</taxon>
        <taxon>Flavobacteriales</taxon>
        <taxon>Weeksellaceae</taxon>
        <taxon>Ornithobacterium</taxon>
    </lineage>
</organism>
<reference evidence="2 3" key="1">
    <citation type="submission" date="2019-01" db="EMBL/GenBank/DDBJ databases">
        <title>Whole Genome of Ornithobacterium rhinotracheale FARPER-174b.</title>
        <authorList>
            <person name="Tataje-Lavanda L.A."/>
            <person name="Montalvan A."/>
            <person name="Montesinos R."/>
            <person name="Zimic M."/>
            <person name="Fernandez-Sanchez M."/>
            <person name="Fernandez-Diaz M."/>
        </authorList>
    </citation>
    <scope>NUCLEOTIDE SEQUENCE [LARGE SCALE GENOMIC DNA]</scope>
    <source>
        <strain evidence="2 3">FARPER-174b</strain>
    </source>
</reference>
<dbReference type="SUPFAM" id="SSF110997">
    <property type="entry name" value="Sporulation related repeat"/>
    <property type="match status" value="1"/>
</dbReference>
<dbReference type="EMBL" id="CP035107">
    <property type="protein sequence ID" value="QAR31160.1"/>
    <property type="molecule type" value="Genomic_DNA"/>
</dbReference>
<accession>A0A3R5UW55</accession>
<dbReference type="Pfam" id="PF18174">
    <property type="entry name" value="HU-CCDC81_bac_1"/>
    <property type="match status" value="1"/>
</dbReference>
<dbReference type="AlphaFoldDB" id="A0A3R5UW55"/>
<dbReference type="InterPro" id="IPR007730">
    <property type="entry name" value="SPOR-like_dom"/>
</dbReference>
<dbReference type="PROSITE" id="PS51724">
    <property type="entry name" value="SPOR"/>
    <property type="match status" value="1"/>
</dbReference>
<evidence type="ECO:0000259" key="1">
    <source>
        <dbReference type="PROSITE" id="PS51724"/>
    </source>
</evidence>
<dbReference type="GO" id="GO:0042834">
    <property type="term" value="F:peptidoglycan binding"/>
    <property type="evidence" value="ECO:0007669"/>
    <property type="project" value="InterPro"/>
</dbReference>
<dbReference type="InterPro" id="IPR040495">
    <property type="entry name" value="HU-CCDC81_bac_1"/>
</dbReference>
<dbReference type="Gene3D" id="3.30.70.1070">
    <property type="entry name" value="Sporulation related repeat"/>
    <property type="match status" value="1"/>
</dbReference>